<dbReference type="EMBL" id="JACBAD010001774">
    <property type="protein sequence ID" value="KAF7134040.1"/>
    <property type="molecule type" value="Genomic_DNA"/>
</dbReference>
<dbReference type="OrthoDB" id="4436005at2759"/>
<proteinExistence type="predicted"/>
<dbReference type="EMBL" id="JACBAF010001897">
    <property type="protein sequence ID" value="KAF7171912.1"/>
    <property type="molecule type" value="Genomic_DNA"/>
</dbReference>
<dbReference type="Proteomes" id="UP000662466">
    <property type="component" value="Unassembled WGS sequence"/>
</dbReference>
<evidence type="ECO:0000313" key="1">
    <source>
        <dbReference type="EMBL" id="KAF7134040.1"/>
    </source>
</evidence>
<evidence type="ECO:0000313" key="2">
    <source>
        <dbReference type="EMBL" id="KAF7171912.1"/>
    </source>
</evidence>
<dbReference type="AlphaFoldDB" id="A0A8H6UJN6"/>
<sequence>MPPNGFQIFLILEAVYQINYTDGGPVFFVFRIFFLCDRFLSNLHLVGHPNRLSNTYNEKLMMNRQISQGPGTDPSTGVTHRPACAQLFIYLLRWRHGTRLSDHPLSMIGPSSEHRGHRRRQQPRDLQVCWVNVGRSSPCHITALELAFEHKCDVICIQEPFTFPGMKTSYHPGYECYAPVDAWYYAPKILNAYRQPTTPEVIDYITNLTPGPKCLVGGDSNAWHDTFERGVLNNNRGR</sequence>
<dbReference type="InterPro" id="IPR036691">
    <property type="entry name" value="Endo/exonu/phosph_ase_sf"/>
</dbReference>
<accession>A0A8H6UJN6</accession>
<evidence type="ECO:0000313" key="3">
    <source>
        <dbReference type="Proteomes" id="UP000630445"/>
    </source>
</evidence>
<keyword evidence="3" id="KW-1185">Reference proteome</keyword>
<organism evidence="1 3">
    <name type="scientific">Aspergillus hiratsukae</name>
    <dbReference type="NCBI Taxonomy" id="1194566"/>
    <lineage>
        <taxon>Eukaryota</taxon>
        <taxon>Fungi</taxon>
        <taxon>Dikarya</taxon>
        <taxon>Ascomycota</taxon>
        <taxon>Pezizomycotina</taxon>
        <taxon>Eurotiomycetes</taxon>
        <taxon>Eurotiomycetidae</taxon>
        <taxon>Eurotiales</taxon>
        <taxon>Aspergillaceae</taxon>
        <taxon>Aspergillus</taxon>
        <taxon>Aspergillus subgen. Fumigati</taxon>
    </lineage>
</organism>
<reference evidence="1" key="1">
    <citation type="submission" date="2020-06" db="EMBL/GenBank/DDBJ databases">
        <title>Draft genome sequences of strains closely related to Aspergillus parafelis and Aspergillus hiratsukae.</title>
        <authorList>
            <person name="Dos Santos R.A.C."/>
            <person name="Rivero-Menendez O."/>
            <person name="Steenwyk J.L."/>
            <person name="Mead M.E."/>
            <person name="Goldman G.H."/>
            <person name="Alastruey-Izquierdo A."/>
            <person name="Rokas A."/>
        </authorList>
    </citation>
    <scope>NUCLEOTIDE SEQUENCE</scope>
    <source>
        <strain evidence="1">CNM-CM5793</strain>
        <strain evidence="2">CNM-CM6106</strain>
    </source>
</reference>
<name>A0A8H6UJN6_9EURO</name>
<protein>
    <recommendedName>
        <fullName evidence="4">Endonuclease/exonuclease/phosphatase domain-containing protein</fullName>
    </recommendedName>
</protein>
<dbReference type="SUPFAM" id="SSF56219">
    <property type="entry name" value="DNase I-like"/>
    <property type="match status" value="1"/>
</dbReference>
<dbReference type="Gene3D" id="3.60.10.10">
    <property type="entry name" value="Endonuclease/exonuclease/phosphatase"/>
    <property type="match status" value="1"/>
</dbReference>
<comment type="caution">
    <text evidence="1">The sequence shown here is derived from an EMBL/GenBank/DDBJ whole genome shotgun (WGS) entry which is preliminary data.</text>
</comment>
<gene>
    <name evidence="1" type="ORF">CNMCM5793_005620</name>
    <name evidence="2" type="ORF">CNMCM6106_006254</name>
</gene>
<evidence type="ECO:0008006" key="4">
    <source>
        <dbReference type="Google" id="ProtNLM"/>
    </source>
</evidence>
<dbReference type="Proteomes" id="UP000630445">
    <property type="component" value="Unassembled WGS sequence"/>
</dbReference>